<sequence length="210" mass="24199">MESYIEVSPSEPGRGRRRVRDTKNWTKQKTDRRYSARSPPRSPTCNHKAGAFQCSLLSRRDINHFHKVFYSIPKKLVQDAFILKYTAADYPRTQKKNISAVRHPGIGACCVLQVCRQTFLGILQISKDRVGLICKRHFETGLPPVEKRGGDTRSNKYEIKRSTIKNLIDQLGNMSELHYCRGQVKGRQYLQSNLNISKFGECLMNLFHLI</sequence>
<keyword evidence="3" id="KW-1185">Reference proteome</keyword>
<protein>
    <recommendedName>
        <fullName evidence="4">THAP-type domain-containing protein</fullName>
    </recommendedName>
</protein>
<evidence type="ECO:0000256" key="1">
    <source>
        <dbReference type="SAM" id="MobiDB-lite"/>
    </source>
</evidence>
<reference evidence="2 3" key="1">
    <citation type="journal article" date="2022" name="Allergy">
        <title>Genome assembly and annotation of Periplaneta americana reveal a comprehensive cockroach allergen profile.</title>
        <authorList>
            <person name="Wang L."/>
            <person name="Xiong Q."/>
            <person name="Saelim N."/>
            <person name="Wang L."/>
            <person name="Nong W."/>
            <person name="Wan A.T."/>
            <person name="Shi M."/>
            <person name="Liu X."/>
            <person name="Cao Q."/>
            <person name="Hui J.H.L."/>
            <person name="Sookrung N."/>
            <person name="Leung T.F."/>
            <person name="Tungtrongchitr A."/>
            <person name="Tsui S.K.W."/>
        </authorList>
    </citation>
    <scope>NUCLEOTIDE SEQUENCE [LARGE SCALE GENOMIC DNA]</scope>
    <source>
        <strain evidence="2">PWHHKU_190912</strain>
    </source>
</reference>
<name>A0ABQ8TIL8_PERAM</name>
<dbReference type="EMBL" id="JAJSOF020000009">
    <property type="protein sequence ID" value="KAJ4446456.1"/>
    <property type="molecule type" value="Genomic_DNA"/>
</dbReference>
<evidence type="ECO:0008006" key="4">
    <source>
        <dbReference type="Google" id="ProtNLM"/>
    </source>
</evidence>
<gene>
    <name evidence="2" type="ORF">ANN_13152</name>
</gene>
<dbReference type="Proteomes" id="UP001148838">
    <property type="component" value="Unassembled WGS sequence"/>
</dbReference>
<accession>A0ABQ8TIL8</accession>
<comment type="caution">
    <text evidence="2">The sequence shown here is derived from an EMBL/GenBank/DDBJ whole genome shotgun (WGS) entry which is preliminary data.</text>
</comment>
<feature type="region of interest" description="Disordered" evidence="1">
    <location>
        <begin position="1"/>
        <end position="46"/>
    </location>
</feature>
<evidence type="ECO:0000313" key="3">
    <source>
        <dbReference type="Proteomes" id="UP001148838"/>
    </source>
</evidence>
<evidence type="ECO:0000313" key="2">
    <source>
        <dbReference type="EMBL" id="KAJ4446456.1"/>
    </source>
</evidence>
<proteinExistence type="predicted"/>
<organism evidence="2 3">
    <name type="scientific">Periplaneta americana</name>
    <name type="common">American cockroach</name>
    <name type="synonym">Blatta americana</name>
    <dbReference type="NCBI Taxonomy" id="6978"/>
    <lineage>
        <taxon>Eukaryota</taxon>
        <taxon>Metazoa</taxon>
        <taxon>Ecdysozoa</taxon>
        <taxon>Arthropoda</taxon>
        <taxon>Hexapoda</taxon>
        <taxon>Insecta</taxon>
        <taxon>Pterygota</taxon>
        <taxon>Neoptera</taxon>
        <taxon>Polyneoptera</taxon>
        <taxon>Dictyoptera</taxon>
        <taxon>Blattodea</taxon>
        <taxon>Blattoidea</taxon>
        <taxon>Blattidae</taxon>
        <taxon>Blattinae</taxon>
        <taxon>Periplaneta</taxon>
    </lineage>
</organism>
<feature type="compositionally biased region" description="Basic and acidic residues" evidence="1">
    <location>
        <begin position="21"/>
        <end position="34"/>
    </location>
</feature>